<dbReference type="EC" id="2.8.1.7" evidence="2"/>
<sequence length="379" mass="42439">MTKASSFHNEFPLNDDLIYLNHAAVSPWPQRSGLAVKRFAEENVHQGAYLYPEWMKQEACLREQLRQLINAQSADDIALLKNTSEALSVVAHGLDWSTGDNIIISDQEFPSNRMVWESLHSQGVQLRQVELTTAESPEQALIAAIDSQTRLLSISSVQYASGLRMDLVKLGEACARHNVLFCVDAIQSVGALQIDVQEIQADFVMADGHKWMLGPEGLAFFYSRASVREQLKLHQFGWHMAEDYLNFDNRDWQIAKSARRFECGSPNMLGIYALSASLSLLLETGMHLIEHQVLDNSRHLFAEIKATKNLQILSNTDEGRFAGIVLFQHSQLPAQELYASLMQKGVVCAARGLGVRFSPHFYTSKKQISEAVSMADSLD</sequence>
<dbReference type="SUPFAM" id="SSF53383">
    <property type="entry name" value="PLP-dependent transferases"/>
    <property type="match status" value="1"/>
</dbReference>
<dbReference type="Pfam" id="PF00266">
    <property type="entry name" value="Aminotran_5"/>
    <property type="match status" value="1"/>
</dbReference>
<gene>
    <name evidence="2" type="ORF">MNBD_GAMMA25-1860</name>
</gene>
<dbReference type="Gene3D" id="3.40.640.10">
    <property type="entry name" value="Type I PLP-dependent aspartate aminotransferase-like (Major domain)"/>
    <property type="match status" value="1"/>
</dbReference>
<dbReference type="InterPro" id="IPR000192">
    <property type="entry name" value="Aminotrans_V_dom"/>
</dbReference>
<dbReference type="PANTHER" id="PTHR43586:SF15">
    <property type="entry name" value="BLR3095 PROTEIN"/>
    <property type="match status" value="1"/>
</dbReference>
<feature type="domain" description="Aminotransferase class V" evidence="1">
    <location>
        <begin position="18"/>
        <end position="350"/>
    </location>
</feature>
<dbReference type="PANTHER" id="PTHR43586">
    <property type="entry name" value="CYSTEINE DESULFURASE"/>
    <property type="match status" value="1"/>
</dbReference>
<accession>A0A3B1B306</accession>
<reference evidence="2" key="1">
    <citation type="submission" date="2018-06" db="EMBL/GenBank/DDBJ databases">
        <authorList>
            <person name="Zhirakovskaya E."/>
        </authorList>
    </citation>
    <scope>NUCLEOTIDE SEQUENCE</scope>
</reference>
<evidence type="ECO:0000259" key="1">
    <source>
        <dbReference type="Pfam" id="PF00266"/>
    </source>
</evidence>
<evidence type="ECO:0000313" key="2">
    <source>
        <dbReference type="EMBL" id="VAX06404.1"/>
    </source>
</evidence>
<proteinExistence type="predicted"/>
<name>A0A3B1B306_9ZZZZ</name>
<dbReference type="EMBL" id="UOFY01000008">
    <property type="protein sequence ID" value="VAX06404.1"/>
    <property type="molecule type" value="Genomic_DNA"/>
</dbReference>
<dbReference type="InterPro" id="IPR015424">
    <property type="entry name" value="PyrdxlP-dep_Trfase"/>
</dbReference>
<dbReference type="GO" id="GO:0031071">
    <property type="term" value="F:cysteine desulfurase activity"/>
    <property type="evidence" value="ECO:0007669"/>
    <property type="project" value="UniProtKB-EC"/>
</dbReference>
<keyword evidence="2" id="KW-0808">Transferase</keyword>
<dbReference type="InterPro" id="IPR015422">
    <property type="entry name" value="PyrdxlP-dep_Trfase_small"/>
</dbReference>
<protein>
    <submittedName>
        <fullName evidence="2">Cysteine desulfurase</fullName>
        <ecNumber evidence="2">2.8.1.7</ecNumber>
    </submittedName>
</protein>
<dbReference type="AlphaFoldDB" id="A0A3B1B306"/>
<dbReference type="Gene3D" id="3.90.1150.10">
    <property type="entry name" value="Aspartate Aminotransferase, domain 1"/>
    <property type="match status" value="1"/>
</dbReference>
<organism evidence="2">
    <name type="scientific">hydrothermal vent metagenome</name>
    <dbReference type="NCBI Taxonomy" id="652676"/>
    <lineage>
        <taxon>unclassified sequences</taxon>
        <taxon>metagenomes</taxon>
        <taxon>ecological metagenomes</taxon>
    </lineage>
</organism>
<dbReference type="InterPro" id="IPR015421">
    <property type="entry name" value="PyrdxlP-dep_Trfase_major"/>
</dbReference>